<evidence type="ECO:0000259" key="7">
    <source>
        <dbReference type="PROSITE" id="PS51160"/>
    </source>
</evidence>
<dbReference type="PROSITE" id="PS00151">
    <property type="entry name" value="ACYLPHOSPHATASE_2"/>
    <property type="match status" value="1"/>
</dbReference>
<proteinExistence type="inferred from homology"/>
<organism evidence="8 9">
    <name type="scientific">Eiseniibacteriota bacterium</name>
    <dbReference type="NCBI Taxonomy" id="2212470"/>
    <lineage>
        <taxon>Bacteria</taxon>
        <taxon>Candidatus Eiseniibacteriota</taxon>
    </lineage>
</organism>
<feature type="active site" evidence="4">
    <location>
        <position position="40"/>
    </location>
</feature>
<dbReference type="InterPro" id="IPR001792">
    <property type="entry name" value="Acylphosphatase-like_dom"/>
</dbReference>
<evidence type="ECO:0000313" key="8">
    <source>
        <dbReference type="EMBL" id="MFC1799558.1"/>
    </source>
</evidence>
<dbReference type="EC" id="3.6.1.7" evidence="2 4"/>
<comment type="caution">
    <text evidence="8">The sequence shown here is derived from an EMBL/GenBank/DDBJ whole genome shotgun (WGS) entry which is preliminary data.</text>
</comment>
<dbReference type="Pfam" id="PF00708">
    <property type="entry name" value="Acylphosphatase"/>
    <property type="match status" value="1"/>
</dbReference>
<dbReference type="PROSITE" id="PS51160">
    <property type="entry name" value="ACYLPHOSPHATASE_3"/>
    <property type="match status" value="1"/>
</dbReference>
<feature type="active site" evidence="4">
    <location>
        <position position="22"/>
    </location>
</feature>
<dbReference type="Gene3D" id="3.30.70.100">
    <property type="match status" value="1"/>
</dbReference>
<name>A0ABV6YND9_UNCEI</name>
<dbReference type="PROSITE" id="PS00150">
    <property type="entry name" value="ACYLPHOSPHATASE_1"/>
    <property type="match status" value="1"/>
</dbReference>
<evidence type="ECO:0000256" key="5">
    <source>
        <dbReference type="RuleBase" id="RU000553"/>
    </source>
</evidence>
<keyword evidence="9" id="KW-1185">Reference proteome</keyword>
<dbReference type="SUPFAM" id="SSF54975">
    <property type="entry name" value="Acylphosphatase/BLUF domain-like"/>
    <property type="match status" value="1"/>
</dbReference>
<dbReference type="PANTHER" id="PTHR47268">
    <property type="entry name" value="ACYLPHOSPHATASE"/>
    <property type="match status" value="1"/>
</dbReference>
<gene>
    <name evidence="8" type="ORF">ACFL2Z_01430</name>
</gene>
<dbReference type="PANTHER" id="PTHR47268:SF4">
    <property type="entry name" value="ACYLPHOSPHATASE"/>
    <property type="match status" value="1"/>
</dbReference>
<evidence type="ECO:0000313" key="9">
    <source>
        <dbReference type="Proteomes" id="UP001594288"/>
    </source>
</evidence>
<dbReference type="InterPro" id="IPR017968">
    <property type="entry name" value="Acylphosphatase_CS"/>
</dbReference>
<evidence type="ECO:0000256" key="4">
    <source>
        <dbReference type="PROSITE-ProRule" id="PRU00520"/>
    </source>
</evidence>
<comment type="catalytic activity">
    <reaction evidence="3 4 5">
        <text>an acyl phosphate + H2O = a carboxylate + phosphate + H(+)</text>
        <dbReference type="Rhea" id="RHEA:14965"/>
        <dbReference type="ChEBI" id="CHEBI:15377"/>
        <dbReference type="ChEBI" id="CHEBI:15378"/>
        <dbReference type="ChEBI" id="CHEBI:29067"/>
        <dbReference type="ChEBI" id="CHEBI:43474"/>
        <dbReference type="ChEBI" id="CHEBI:59918"/>
        <dbReference type="EC" id="3.6.1.7"/>
    </reaction>
</comment>
<reference evidence="8 9" key="1">
    <citation type="submission" date="2024-09" db="EMBL/GenBank/DDBJ databases">
        <authorList>
            <person name="D'Angelo T."/>
        </authorList>
    </citation>
    <scope>NUCLEOTIDE SEQUENCE [LARGE SCALE GENOMIC DNA]</scope>
    <source>
        <strain evidence="8">SAG AM-311-F02</strain>
    </source>
</reference>
<evidence type="ECO:0000256" key="1">
    <source>
        <dbReference type="ARBA" id="ARBA00005614"/>
    </source>
</evidence>
<comment type="similarity">
    <text evidence="1 6">Belongs to the acylphosphatase family.</text>
</comment>
<evidence type="ECO:0000256" key="6">
    <source>
        <dbReference type="RuleBase" id="RU004168"/>
    </source>
</evidence>
<protein>
    <recommendedName>
        <fullName evidence="2 4">Acylphosphatase</fullName>
        <ecNumber evidence="2 4">3.6.1.7</ecNumber>
    </recommendedName>
</protein>
<dbReference type="EMBL" id="JBHPEI010000012">
    <property type="protein sequence ID" value="MFC1799558.1"/>
    <property type="molecule type" value="Genomic_DNA"/>
</dbReference>
<keyword evidence="4 5" id="KW-0378">Hydrolase</keyword>
<accession>A0ABV6YND9</accession>
<dbReference type="Proteomes" id="UP001594288">
    <property type="component" value="Unassembled WGS sequence"/>
</dbReference>
<feature type="domain" description="Acylphosphatase-like" evidence="7">
    <location>
        <begin position="7"/>
        <end position="94"/>
    </location>
</feature>
<evidence type="ECO:0000256" key="2">
    <source>
        <dbReference type="ARBA" id="ARBA00012150"/>
    </source>
</evidence>
<dbReference type="InterPro" id="IPR020456">
    <property type="entry name" value="Acylphosphatase"/>
</dbReference>
<sequence>MMEDLVRARIKVTGVVQGVGFRYFVRSTAAGLDIGGYVRNRPDGSVEVVAEGDRHAMSAFLGELRVGPRHASVAGADVEWLEPKMDFKSFEYRF</sequence>
<dbReference type="InterPro" id="IPR036046">
    <property type="entry name" value="Acylphosphatase-like_dom_sf"/>
</dbReference>
<evidence type="ECO:0000256" key="3">
    <source>
        <dbReference type="ARBA" id="ARBA00047645"/>
    </source>
</evidence>